<dbReference type="EMBL" id="MT144893">
    <property type="protein sequence ID" value="QJI01034.1"/>
    <property type="molecule type" value="Genomic_DNA"/>
</dbReference>
<sequence>MFTGKSADELEKIAFQANKLSDDLRRNEPSYALALSNGVRDCSYHTQRCGMVAEYKGTAIIKMANGKMWRAVGHGPCGTAETVTRDGWIEFIPIADWAKCSVCGSECEGIEDTGADWYLCDKCEGTELAIEAGYTHNAAEKRSI</sequence>
<reference evidence="1" key="1">
    <citation type="submission" date="2020-03" db="EMBL/GenBank/DDBJ databases">
        <title>The deep terrestrial virosphere.</title>
        <authorList>
            <person name="Holmfeldt K."/>
            <person name="Nilsson E."/>
            <person name="Simone D."/>
            <person name="Lopez-Fernandez M."/>
            <person name="Wu X."/>
            <person name="de Brujin I."/>
            <person name="Lundin D."/>
            <person name="Andersson A."/>
            <person name="Bertilsson S."/>
            <person name="Dopson M."/>
        </authorList>
    </citation>
    <scope>NUCLEOTIDE SEQUENCE</scope>
    <source>
        <strain evidence="1">TM448B02240</strain>
    </source>
</reference>
<evidence type="ECO:0000313" key="1">
    <source>
        <dbReference type="EMBL" id="QJI01034.1"/>
    </source>
</evidence>
<organism evidence="1">
    <name type="scientific">viral metagenome</name>
    <dbReference type="NCBI Taxonomy" id="1070528"/>
    <lineage>
        <taxon>unclassified sequences</taxon>
        <taxon>metagenomes</taxon>
        <taxon>organismal metagenomes</taxon>
    </lineage>
</organism>
<proteinExistence type="predicted"/>
<dbReference type="AlphaFoldDB" id="A0A6M3XW46"/>
<protein>
    <submittedName>
        <fullName evidence="1">Uncharacterized protein</fullName>
    </submittedName>
</protein>
<accession>A0A6M3XW46</accession>
<gene>
    <name evidence="1" type="ORF">TM448B02240_0012</name>
</gene>
<name>A0A6M3XW46_9ZZZZ</name>